<feature type="transmembrane region" description="Helical" evidence="2">
    <location>
        <begin position="21"/>
        <end position="38"/>
    </location>
</feature>
<dbReference type="SUPFAM" id="SSF51261">
    <property type="entry name" value="Duplicated hybrid motif"/>
    <property type="match status" value="1"/>
</dbReference>
<keyword evidence="2" id="KW-0472">Membrane</keyword>
<dbReference type="Gene3D" id="3.10.450.350">
    <property type="match status" value="1"/>
</dbReference>
<keyword evidence="2" id="KW-1133">Transmembrane helix</keyword>
<evidence type="ECO:0000259" key="3">
    <source>
        <dbReference type="Pfam" id="PF01551"/>
    </source>
</evidence>
<dbReference type="InterPro" id="IPR016047">
    <property type="entry name" value="M23ase_b-sheet_dom"/>
</dbReference>
<dbReference type="Gene3D" id="2.70.70.10">
    <property type="entry name" value="Glucose Permease (Domain IIA)"/>
    <property type="match status" value="1"/>
</dbReference>
<evidence type="ECO:0000256" key="2">
    <source>
        <dbReference type="SAM" id="Phobius"/>
    </source>
</evidence>
<keyword evidence="2" id="KW-0812">Transmembrane</keyword>
<keyword evidence="1" id="KW-0732">Signal</keyword>
<protein>
    <recommendedName>
        <fullName evidence="3">M23ase beta-sheet core domain-containing protein</fullName>
    </recommendedName>
</protein>
<organism evidence="4">
    <name type="scientific">hydrothermal vent metagenome</name>
    <dbReference type="NCBI Taxonomy" id="652676"/>
    <lineage>
        <taxon>unclassified sequences</taxon>
        <taxon>metagenomes</taxon>
        <taxon>ecological metagenomes</taxon>
    </lineage>
</organism>
<evidence type="ECO:0000256" key="1">
    <source>
        <dbReference type="ARBA" id="ARBA00022729"/>
    </source>
</evidence>
<dbReference type="GO" id="GO:0004222">
    <property type="term" value="F:metalloendopeptidase activity"/>
    <property type="evidence" value="ECO:0007669"/>
    <property type="project" value="TreeGrafter"/>
</dbReference>
<evidence type="ECO:0000313" key="4">
    <source>
        <dbReference type="EMBL" id="VAX17454.1"/>
    </source>
</evidence>
<dbReference type="InterPro" id="IPR050570">
    <property type="entry name" value="Cell_wall_metabolism_enzyme"/>
</dbReference>
<reference evidence="4" key="1">
    <citation type="submission" date="2018-06" db="EMBL/GenBank/DDBJ databases">
        <authorList>
            <person name="Zhirakovskaya E."/>
        </authorList>
    </citation>
    <scope>NUCLEOTIDE SEQUENCE</scope>
</reference>
<dbReference type="CDD" id="cd12797">
    <property type="entry name" value="M23_peptidase"/>
    <property type="match status" value="1"/>
</dbReference>
<dbReference type="EMBL" id="UOGB01000087">
    <property type="protein sequence ID" value="VAX17454.1"/>
    <property type="molecule type" value="Genomic_DNA"/>
</dbReference>
<name>A0A3B1C0C4_9ZZZZ</name>
<sequence>MAIPPYLQDKLSRKKRSKGKILFNLILMASLGLNAYLLTAPENSDLPSVEVAEAAEAIENIANAAPQESPDQAPPAELNDAQVEVAAEPEVIPENVAPKLQVTPVSYVAPESQNKGNLLTLHLKIRNSLTYSVCQAMTKKQGCEMMSAYLSRLLSWKFDINKSMRKGDSLDIAYEMVAGKTRFRVLRLVYNSQLFNEVYEASYFNREDSEWGSYFDQKGQAIAQKVVDQFAPVRNYQEITSLPGDFRKGPIGHRGTDFKTPIGTPVYASFEAKVLRVNWNVRANGYCVELDHPREGVKTLYLHLSRVLVKRGQYVKQGDKIAETGNTGRTFAPHLHFELKSRGQKEIVYNPFDFKHIKTFHQTVSLEEQDSFQKKVSLYDSILQKG</sequence>
<dbReference type="PANTHER" id="PTHR21666">
    <property type="entry name" value="PEPTIDASE-RELATED"/>
    <property type="match status" value="1"/>
</dbReference>
<dbReference type="AlphaFoldDB" id="A0A3B1C0C4"/>
<accession>A0A3B1C0C4</accession>
<proteinExistence type="predicted"/>
<dbReference type="PANTHER" id="PTHR21666:SF289">
    <property type="entry name" value="L-ALA--D-GLU ENDOPEPTIDASE"/>
    <property type="match status" value="1"/>
</dbReference>
<dbReference type="InterPro" id="IPR011055">
    <property type="entry name" value="Dup_hybrid_motif"/>
</dbReference>
<gene>
    <name evidence="4" type="ORF">MNBD_NITROSPINAE03-960</name>
</gene>
<dbReference type="Pfam" id="PF01551">
    <property type="entry name" value="Peptidase_M23"/>
    <property type="match status" value="1"/>
</dbReference>
<feature type="domain" description="M23ase beta-sheet core" evidence="3">
    <location>
        <begin position="253"/>
        <end position="344"/>
    </location>
</feature>